<dbReference type="EMBL" id="CADEAL010003890">
    <property type="protein sequence ID" value="CAB1446124.1"/>
    <property type="molecule type" value="Genomic_DNA"/>
</dbReference>
<organism evidence="1 2">
    <name type="scientific">Pleuronectes platessa</name>
    <name type="common">European plaice</name>
    <dbReference type="NCBI Taxonomy" id="8262"/>
    <lineage>
        <taxon>Eukaryota</taxon>
        <taxon>Metazoa</taxon>
        <taxon>Chordata</taxon>
        <taxon>Craniata</taxon>
        <taxon>Vertebrata</taxon>
        <taxon>Euteleostomi</taxon>
        <taxon>Actinopterygii</taxon>
        <taxon>Neopterygii</taxon>
        <taxon>Teleostei</taxon>
        <taxon>Neoteleostei</taxon>
        <taxon>Acanthomorphata</taxon>
        <taxon>Carangaria</taxon>
        <taxon>Pleuronectiformes</taxon>
        <taxon>Pleuronectoidei</taxon>
        <taxon>Pleuronectidae</taxon>
        <taxon>Pleuronectes</taxon>
    </lineage>
</organism>
<protein>
    <submittedName>
        <fullName evidence="1">Uncharacterized protein</fullName>
    </submittedName>
</protein>
<keyword evidence="2" id="KW-1185">Reference proteome</keyword>
<evidence type="ECO:0000313" key="1">
    <source>
        <dbReference type="EMBL" id="CAB1446124.1"/>
    </source>
</evidence>
<dbReference type="Proteomes" id="UP001153269">
    <property type="component" value="Unassembled WGS sequence"/>
</dbReference>
<evidence type="ECO:0000313" key="2">
    <source>
        <dbReference type="Proteomes" id="UP001153269"/>
    </source>
</evidence>
<gene>
    <name evidence="1" type="ORF">PLEPLA_LOCUS33863</name>
</gene>
<accession>A0A9N7VAV2</accession>
<reference evidence="1" key="1">
    <citation type="submission" date="2020-03" db="EMBL/GenBank/DDBJ databases">
        <authorList>
            <person name="Weist P."/>
        </authorList>
    </citation>
    <scope>NUCLEOTIDE SEQUENCE</scope>
</reference>
<comment type="caution">
    <text evidence="1">The sequence shown here is derived from an EMBL/GenBank/DDBJ whole genome shotgun (WGS) entry which is preliminary data.</text>
</comment>
<sequence>MGGRGLEQRSAHFGEYFVHYRPFLFWMLIEWSQQLYGLPVDEGDGCHSQLLCCGQEAATISTVLLKWTSHLPDYSKTSWRAGVCCCKQRQEDCRSNEVAEWIWSCRC</sequence>
<name>A0A9N7VAV2_PLEPL</name>
<proteinExistence type="predicted"/>
<dbReference type="AlphaFoldDB" id="A0A9N7VAV2"/>